<organism evidence="8 9">
    <name type="scientific">Aquilegia coerulea</name>
    <name type="common">Rocky mountain columbine</name>
    <dbReference type="NCBI Taxonomy" id="218851"/>
    <lineage>
        <taxon>Eukaryota</taxon>
        <taxon>Viridiplantae</taxon>
        <taxon>Streptophyta</taxon>
        <taxon>Embryophyta</taxon>
        <taxon>Tracheophyta</taxon>
        <taxon>Spermatophyta</taxon>
        <taxon>Magnoliopsida</taxon>
        <taxon>Ranunculales</taxon>
        <taxon>Ranunculaceae</taxon>
        <taxon>Thalictroideae</taxon>
        <taxon>Aquilegia</taxon>
    </lineage>
</organism>
<evidence type="ECO:0000256" key="4">
    <source>
        <dbReference type="ARBA" id="ARBA00023163"/>
    </source>
</evidence>
<name>A0A2G5EFW9_AQUCA</name>
<gene>
    <name evidence="8" type="ORF">AQUCO_00900893v1</name>
</gene>
<dbReference type="InterPro" id="IPR015300">
    <property type="entry name" value="DNA-bd_pseudobarrel_sf"/>
</dbReference>
<keyword evidence="9" id="KW-1185">Reference proteome</keyword>
<comment type="subcellular location">
    <subcellularLocation>
        <location evidence="1">Nucleus</location>
    </subcellularLocation>
</comment>
<evidence type="ECO:0000313" key="8">
    <source>
        <dbReference type="EMBL" id="PIA54643.1"/>
    </source>
</evidence>
<dbReference type="OrthoDB" id="1666376at2759"/>
<accession>A0A2G5EFW9</accession>
<feature type="domain" description="TF-B3" evidence="7">
    <location>
        <begin position="8"/>
        <end position="103"/>
    </location>
</feature>
<dbReference type="STRING" id="218851.A0A2G5EFW9"/>
<dbReference type="CDD" id="cd10017">
    <property type="entry name" value="B3_DNA"/>
    <property type="match status" value="2"/>
</dbReference>
<dbReference type="Gene3D" id="2.40.330.10">
    <property type="entry name" value="DNA-binding pseudobarrel domain"/>
    <property type="match status" value="2"/>
</dbReference>
<keyword evidence="3" id="KW-0238">DNA-binding</keyword>
<dbReference type="PANTHER" id="PTHR31391:SF106">
    <property type="entry name" value="B3 DOMAIN-CONTAINING PROTEIN OS01G0723500"/>
    <property type="match status" value="1"/>
</dbReference>
<sequence length="288" mass="33330">MRSDMKPEFFKIIHADLFTTEQLRIPPDFLKHISKDESGIAVIDEGPDATYSWHVQFCRTEDGMFLTDGWKDFVRDHSLGKYDFLVFRYEGNMYFTVAIFDQTGCQKDVGFNKRMHQKLGSSSGGKHRGRPLKTLIEVPRRRVGRPPKDLPLLSQVRGRSPSRRMPTEKEKADVWKAATAFTSCFPYFIRPLYASSVYISYVVNIPADFARTYLPTRKTEFVLEDHLSGRFWTLNFNPGTLNSFSGGWPTFVLDNQLEAGDICIFELTGKWRMRIHIFRACQTTKAHF</sequence>
<evidence type="ECO:0000256" key="1">
    <source>
        <dbReference type="ARBA" id="ARBA00004123"/>
    </source>
</evidence>
<feature type="domain" description="TF-B3" evidence="7">
    <location>
        <begin position="188"/>
        <end position="281"/>
    </location>
</feature>
<protein>
    <recommendedName>
        <fullName evidence="7">TF-B3 domain-containing protein</fullName>
    </recommendedName>
</protein>
<dbReference type="SMART" id="SM01019">
    <property type="entry name" value="B3"/>
    <property type="match status" value="2"/>
</dbReference>
<dbReference type="PROSITE" id="PS50863">
    <property type="entry name" value="B3"/>
    <property type="match status" value="2"/>
</dbReference>
<dbReference type="InParanoid" id="A0A2G5EFW9"/>
<evidence type="ECO:0000313" key="9">
    <source>
        <dbReference type="Proteomes" id="UP000230069"/>
    </source>
</evidence>
<evidence type="ECO:0000256" key="5">
    <source>
        <dbReference type="ARBA" id="ARBA00023242"/>
    </source>
</evidence>
<evidence type="ECO:0000256" key="3">
    <source>
        <dbReference type="ARBA" id="ARBA00023125"/>
    </source>
</evidence>
<keyword evidence="2" id="KW-0805">Transcription regulation</keyword>
<feature type="region of interest" description="Disordered" evidence="6">
    <location>
        <begin position="149"/>
        <end position="168"/>
    </location>
</feature>
<dbReference type="InterPro" id="IPR044837">
    <property type="entry name" value="REM16-like"/>
</dbReference>
<evidence type="ECO:0000256" key="2">
    <source>
        <dbReference type="ARBA" id="ARBA00023015"/>
    </source>
</evidence>
<reference evidence="8 9" key="1">
    <citation type="submission" date="2017-09" db="EMBL/GenBank/DDBJ databases">
        <title>WGS assembly of Aquilegia coerulea Goldsmith.</title>
        <authorList>
            <person name="Hodges S."/>
            <person name="Kramer E."/>
            <person name="Nordborg M."/>
            <person name="Tomkins J."/>
            <person name="Borevitz J."/>
            <person name="Derieg N."/>
            <person name="Yan J."/>
            <person name="Mihaltcheva S."/>
            <person name="Hayes R.D."/>
            <person name="Rokhsar D."/>
        </authorList>
    </citation>
    <scope>NUCLEOTIDE SEQUENCE [LARGE SCALE GENOMIC DNA]</scope>
    <source>
        <strain evidence="9">cv. Goldsmith</strain>
    </source>
</reference>
<dbReference type="EMBL" id="KZ305026">
    <property type="protein sequence ID" value="PIA54643.1"/>
    <property type="molecule type" value="Genomic_DNA"/>
</dbReference>
<proteinExistence type="predicted"/>
<dbReference type="AlphaFoldDB" id="A0A2G5EFW9"/>
<dbReference type="InterPro" id="IPR003340">
    <property type="entry name" value="B3_DNA-bd"/>
</dbReference>
<evidence type="ECO:0000256" key="6">
    <source>
        <dbReference type="SAM" id="MobiDB-lite"/>
    </source>
</evidence>
<keyword evidence="4" id="KW-0804">Transcription</keyword>
<dbReference type="PANTHER" id="PTHR31391">
    <property type="entry name" value="B3 DOMAIN-CONTAINING PROTEIN OS11G0197600-RELATED"/>
    <property type="match status" value="1"/>
</dbReference>
<dbReference type="Pfam" id="PF02362">
    <property type="entry name" value="B3"/>
    <property type="match status" value="2"/>
</dbReference>
<evidence type="ECO:0000259" key="7">
    <source>
        <dbReference type="PROSITE" id="PS50863"/>
    </source>
</evidence>
<dbReference type="SUPFAM" id="SSF101936">
    <property type="entry name" value="DNA-binding pseudobarrel domain"/>
    <property type="match status" value="2"/>
</dbReference>
<dbReference type="GO" id="GO:0003677">
    <property type="term" value="F:DNA binding"/>
    <property type="evidence" value="ECO:0007669"/>
    <property type="project" value="UniProtKB-KW"/>
</dbReference>
<dbReference type="GO" id="GO:0005634">
    <property type="term" value="C:nucleus"/>
    <property type="evidence" value="ECO:0007669"/>
    <property type="project" value="UniProtKB-SubCell"/>
</dbReference>
<dbReference type="Proteomes" id="UP000230069">
    <property type="component" value="Unassembled WGS sequence"/>
</dbReference>
<keyword evidence="5" id="KW-0539">Nucleus</keyword>